<dbReference type="InterPro" id="IPR020631">
    <property type="entry name" value="THF_DH/CycHdrlase_NAD-bd_dom"/>
</dbReference>
<dbReference type="InterPro" id="IPR020630">
    <property type="entry name" value="THF_DH/CycHdrlase_cat_dom"/>
</dbReference>
<protein>
    <recommendedName>
        <fullName evidence="12">Bifunctional protein FolD</fullName>
    </recommendedName>
    <domain>
        <recommendedName>
            <fullName evidence="12">Methylenetetrahydrofolate dehydrogenase</fullName>
            <ecNumber evidence="12">1.5.1.5</ecNumber>
        </recommendedName>
    </domain>
    <domain>
        <recommendedName>
            <fullName evidence="12">Methenyltetrahydrofolate cyclohydrolase</fullName>
            <ecNumber evidence="12">3.5.4.9</ecNumber>
        </recommendedName>
    </domain>
</protein>
<dbReference type="HAMAP" id="MF_01576">
    <property type="entry name" value="THF_DHG_CYH"/>
    <property type="match status" value="1"/>
</dbReference>
<evidence type="ECO:0000256" key="6">
    <source>
        <dbReference type="ARBA" id="ARBA00022801"/>
    </source>
</evidence>
<evidence type="ECO:0000256" key="9">
    <source>
        <dbReference type="ARBA" id="ARBA00023102"/>
    </source>
</evidence>
<keyword evidence="3 12" id="KW-0554">One-carbon metabolism</keyword>
<accession>A0A212RHL8</accession>
<evidence type="ECO:0000256" key="8">
    <source>
        <dbReference type="ARBA" id="ARBA00023002"/>
    </source>
</evidence>
<dbReference type="EC" id="1.5.1.5" evidence="12"/>
<dbReference type="Gene3D" id="3.40.50.720">
    <property type="entry name" value="NAD(P)-binding Rossmann-like Domain"/>
    <property type="match status" value="1"/>
</dbReference>
<dbReference type="RefSeq" id="WP_088572012.1">
    <property type="nucleotide sequence ID" value="NZ_FYEK01000054.1"/>
</dbReference>
<evidence type="ECO:0000256" key="4">
    <source>
        <dbReference type="ARBA" id="ARBA00022605"/>
    </source>
</evidence>
<keyword evidence="16" id="KW-1185">Reference proteome</keyword>
<comment type="function">
    <text evidence="12">Catalyzes the oxidation of 5,10-methylenetetrahydrofolate to 5,10-methenyltetrahydrofolate and then the hydrolysis of 5,10-methenyltetrahydrofolate to 10-formyltetrahydrofolate.</text>
</comment>
<comment type="caution">
    <text evidence="12">Lacks conserved residue(s) required for the propagation of feature annotation.</text>
</comment>
<dbReference type="CDD" id="cd01080">
    <property type="entry name" value="NAD_bind_m-THF_DH_Cyclohyd"/>
    <property type="match status" value="1"/>
</dbReference>
<dbReference type="Pfam" id="PF02882">
    <property type="entry name" value="THF_DHG_CYH_C"/>
    <property type="match status" value="1"/>
</dbReference>
<keyword evidence="4 12" id="KW-0028">Amino-acid biosynthesis</keyword>
<keyword evidence="8 12" id="KW-0560">Oxidoreductase</keyword>
<gene>
    <name evidence="12" type="primary">folD</name>
    <name evidence="15" type="ORF">SAMN02746019_00014960</name>
</gene>
<dbReference type="FunFam" id="3.40.50.10860:FF:000005">
    <property type="entry name" value="C-1-tetrahydrofolate synthase, cytoplasmic, putative"/>
    <property type="match status" value="1"/>
</dbReference>
<comment type="subunit">
    <text evidence="2 12">Homodimer.</text>
</comment>
<evidence type="ECO:0000256" key="1">
    <source>
        <dbReference type="ARBA" id="ARBA00004777"/>
    </source>
</evidence>
<dbReference type="FunFam" id="3.40.50.720:FF:000006">
    <property type="entry name" value="Bifunctional protein FolD"/>
    <property type="match status" value="1"/>
</dbReference>
<comment type="pathway">
    <text evidence="1 12">One-carbon metabolism; tetrahydrofolate interconversion.</text>
</comment>
<name>A0A212RHL8_9CHLR</name>
<evidence type="ECO:0000256" key="2">
    <source>
        <dbReference type="ARBA" id="ARBA00011738"/>
    </source>
</evidence>
<dbReference type="InterPro" id="IPR020867">
    <property type="entry name" value="THF_DH/CycHdrlase_CS"/>
</dbReference>
<dbReference type="SUPFAM" id="SSF51735">
    <property type="entry name" value="NAD(P)-binding Rossmann-fold domains"/>
    <property type="match status" value="1"/>
</dbReference>
<dbReference type="InterPro" id="IPR046346">
    <property type="entry name" value="Aminoacid_DH-like_N_sf"/>
</dbReference>
<evidence type="ECO:0000256" key="5">
    <source>
        <dbReference type="ARBA" id="ARBA00022755"/>
    </source>
</evidence>
<keyword evidence="5 12" id="KW-0658">Purine biosynthesis</keyword>
<evidence type="ECO:0000259" key="13">
    <source>
        <dbReference type="Pfam" id="PF00763"/>
    </source>
</evidence>
<dbReference type="Proteomes" id="UP000197025">
    <property type="component" value="Unassembled WGS sequence"/>
</dbReference>
<comment type="catalytic activity">
    <reaction evidence="12">
        <text>(6R)-5,10-methenyltetrahydrofolate + H2O = (6R)-10-formyltetrahydrofolate + H(+)</text>
        <dbReference type="Rhea" id="RHEA:23700"/>
        <dbReference type="ChEBI" id="CHEBI:15377"/>
        <dbReference type="ChEBI" id="CHEBI:15378"/>
        <dbReference type="ChEBI" id="CHEBI:57455"/>
        <dbReference type="ChEBI" id="CHEBI:195366"/>
        <dbReference type="EC" id="3.5.4.9"/>
    </reaction>
</comment>
<keyword evidence="11 12" id="KW-0511">Multifunctional enzyme</keyword>
<dbReference type="PRINTS" id="PR00085">
    <property type="entry name" value="THFDHDRGNASE"/>
</dbReference>
<dbReference type="GO" id="GO:0009086">
    <property type="term" value="P:methionine biosynthetic process"/>
    <property type="evidence" value="ECO:0007669"/>
    <property type="project" value="UniProtKB-KW"/>
</dbReference>
<evidence type="ECO:0000256" key="7">
    <source>
        <dbReference type="ARBA" id="ARBA00022857"/>
    </source>
</evidence>
<comment type="similarity">
    <text evidence="12">Belongs to the tetrahydrofolate dehydrogenase/cyclohydrolase family.</text>
</comment>
<feature type="binding site" evidence="12">
    <location>
        <begin position="168"/>
        <end position="170"/>
    </location>
    <ligand>
        <name>NADP(+)</name>
        <dbReference type="ChEBI" id="CHEBI:58349"/>
    </ligand>
</feature>
<evidence type="ECO:0000256" key="11">
    <source>
        <dbReference type="ARBA" id="ARBA00023268"/>
    </source>
</evidence>
<dbReference type="GO" id="GO:0035999">
    <property type="term" value="P:tetrahydrofolate interconversion"/>
    <property type="evidence" value="ECO:0007669"/>
    <property type="project" value="UniProtKB-UniRule"/>
</dbReference>
<sequence>MAARILDGRAMAARWRAWVKAQVETLRNRTGQVPGLATILIGDHPASRTYVQAKQKACAEVGIRAFGEHLPADVDPETVRERVQALAARPEIHGILIQLPLPSHLDEEEILGAIPPEKDVDGFHPANLGRLGLKGKDPCFIPCTPLGILAMLREAGIPIAGRHAVVLGRSRIVGLPMALLLLRLDATVTLCHSRTPDLASLTRQADLLIAAVGRPGLVRGEMVRPGAVVIDVGINRVPDPQDPRGYRLVGDVAFEEVAPIAGAITPVPGGVGPMTVAMLLVNTLKAAQRQVEGAASPWLPVSPVPEQPGGVQ</sequence>
<dbReference type="Pfam" id="PF00763">
    <property type="entry name" value="THF_DHG_CYH"/>
    <property type="match status" value="1"/>
</dbReference>
<evidence type="ECO:0000313" key="15">
    <source>
        <dbReference type="EMBL" id="SNB71751.1"/>
    </source>
</evidence>
<proteinExistence type="inferred from homology"/>
<feature type="binding site" evidence="12">
    <location>
        <position position="234"/>
    </location>
    <ligand>
        <name>NADP(+)</name>
        <dbReference type="ChEBI" id="CHEBI:58349"/>
    </ligand>
</feature>
<dbReference type="PANTHER" id="PTHR48099:SF27">
    <property type="entry name" value="BIFUNCTIONAL PROTEIN FOLD 2"/>
    <property type="match status" value="1"/>
</dbReference>
<dbReference type="SUPFAM" id="SSF53223">
    <property type="entry name" value="Aminoacid dehydrogenase-like, N-terminal domain"/>
    <property type="match status" value="1"/>
</dbReference>
<dbReference type="GO" id="GO:0004488">
    <property type="term" value="F:methylenetetrahydrofolate dehydrogenase (NADP+) activity"/>
    <property type="evidence" value="ECO:0007669"/>
    <property type="project" value="UniProtKB-UniRule"/>
</dbReference>
<reference evidence="16" key="1">
    <citation type="submission" date="2017-06" db="EMBL/GenBank/DDBJ databases">
        <authorList>
            <person name="Varghese N."/>
            <person name="Submissions S."/>
        </authorList>
    </citation>
    <scope>NUCLEOTIDE SEQUENCE [LARGE SCALE GENOMIC DNA]</scope>
    <source>
        <strain evidence="16">JAD2</strain>
    </source>
</reference>
<keyword evidence="7 12" id="KW-0521">NADP</keyword>
<dbReference type="GO" id="GO:0005829">
    <property type="term" value="C:cytosol"/>
    <property type="evidence" value="ECO:0007669"/>
    <property type="project" value="TreeGrafter"/>
</dbReference>
<dbReference type="OrthoDB" id="9803580at2"/>
<keyword evidence="9 12" id="KW-0368">Histidine biosynthesis</keyword>
<dbReference type="InterPro" id="IPR000672">
    <property type="entry name" value="THF_DH/CycHdrlase"/>
</dbReference>
<dbReference type="GO" id="GO:0004477">
    <property type="term" value="F:methenyltetrahydrofolate cyclohydrolase activity"/>
    <property type="evidence" value="ECO:0007669"/>
    <property type="project" value="UniProtKB-UniRule"/>
</dbReference>
<evidence type="ECO:0000259" key="14">
    <source>
        <dbReference type="Pfam" id="PF02882"/>
    </source>
</evidence>
<evidence type="ECO:0000313" key="16">
    <source>
        <dbReference type="Proteomes" id="UP000197025"/>
    </source>
</evidence>
<comment type="catalytic activity">
    <reaction evidence="12">
        <text>(6R)-5,10-methylene-5,6,7,8-tetrahydrofolate + NADP(+) = (6R)-5,10-methenyltetrahydrofolate + NADPH</text>
        <dbReference type="Rhea" id="RHEA:22812"/>
        <dbReference type="ChEBI" id="CHEBI:15636"/>
        <dbReference type="ChEBI" id="CHEBI:57455"/>
        <dbReference type="ChEBI" id="CHEBI:57783"/>
        <dbReference type="ChEBI" id="CHEBI:58349"/>
        <dbReference type="EC" id="1.5.1.5"/>
    </reaction>
</comment>
<dbReference type="NCBIfam" id="NF010783">
    <property type="entry name" value="PRK14186.1"/>
    <property type="match status" value="1"/>
</dbReference>
<feature type="domain" description="Tetrahydrofolate dehydrogenase/cyclohydrolase catalytic" evidence="13">
    <location>
        <begin position="6"/>
        <end position="121"/>
    </location>
</feature>
<dbReference type="EMBL" id="FYEK01000054">
    <property type="protein sequence ID" value="SNB71751.1"/>
    <property type="molecule type" value="Genomic_DNA"/>
</dbReference>
<dbReference type="GO" id="GO:0000105">
    <property type="term" value="P:L-histidine biosynthetic process"/>
    <property type="evidence" value="ECO:0007669"/>
    <property type="project" value="UniProtKB-KW"/>
</dbReference>
<evidence type="ECO:0000256" key="10">
    <source>
        <dbReference type="ARBA" id="ARBA00023167"/>
    </source>
</evidence>
<feature type="domain" description="Tetrahydrofolate dehydrogenase/cyclohydrolase NAD(P)-binding" evidence="14">
    <location>
        <begin position="142"/>
        <end position="290"/>
    </location>
</feature>
<dbReference type="EC" id="3.5.4.9" evidence="12"/>
<dbReference type="InParanoid" id="A0A212RHL8"/>
<dbReference type="AlphaFoldDB" id="A0A212RHL8"/>
<dbReference type="InterPro" id="IPR036291">
    <property type="entry name" value="NAD(P)-bd_dom_sf"/>
</dbReference>
<dbReference type="GO" id="GO:0006164">
    <property type="term" value="P:purine nucleotide biosynthetic process"/>
    <property type="evidence" value="ECO:0007669"/>
    <property type="project" value="UniProtKB-KW"/>
</dbReference>
<dbReference type="Gene3D" id="3.40.50.10860">
    <property type="entry name" value="Leucine Dehydrogenase, chain A, domain 1"/>
    <property type="match status" value="1"/>
</dbReference>
<evidence type="ECO:0000256" key="12">
    <source>
        <dbReference type="HAMAP-Rule" id="MF_01576"/>
    </source>
</evidence>
<dbReference type="PANTHER" id="PTHR48099">
    <property type="entry name" value="C-1-TETRAHYDROFOLATE SYNTHASE, CYTOPLASMIC-RELATED"/>
    <property type="match status" value="1"/>
</dbReference>
<organism evidence="15 16">
    <name type="scientific">Thermoflexus hugenholtzii JAD2</name>
    <dbReference type="NCBI Taxonomy" id="877466"/>
    <lineage>
        <taxon>Bacteria</taxon>
        <taxon>Bacillati</taxon>
        <taxon>Chloroflexota</taxon>
        <taxon>Thermoflexia</taxon>
        <taxon>Thermoflexales</taxon>
        <taxon>Thermoflexaceae</taxon>
        <taxon>Thermoflexus</taxon>
    </lineage>
</organism>
<keyword evidence="6 12" id="KW-0378">Hydrolase</keyword>
<dbReference type="UniPathway" id="UPA00193"/>
<dbReference type="FunCoup" id="A0A212RHL8">
    <property type="interactions" value="374"/>
</dbReference>
<evidence type="ECO:0000256" key="3">
    <source>
        <dbReference type="ARBA" id="ARBA00022563"/>
    </source>
</evidence>
<keyword evidence="10 12" id="KW-0486">Methionine biosynthesis</keyword>
<dbReference type="PROSITE" id="PS00767">
    <property type="entry name" value="THF_DHG_CYH_2"/>
    <property type="match status" value="1"/>
</dbReference>